<dbReference type="RefSeq" id="WP_188927276.1">
    <property type="nucleotide sequence ID" value="NZ_BMQI01000111.1"/>
</dbReference>
<dbReference type="AlphaFoldDB" id="A0A9X2CFY1"/>
<dbReference type="EMBL" id="JAKILJ010000109">
    <property type="protein sequence ID" value="MCL1107862.1"/>
    <property type="molecule type" value="Genomic_DNA"/>
</dbReference>
<comment type="caution">
    <text evidence="1">The sequence shown here is derived from an EMBL/GenBank/DDBJ whole genome shotgun (WGS) entry which is preliminary data.</text>
</comment>
<gene>
    <name evidence="1" type="ORF">L2749_21960</name>
</gene>
<dbReference type="Proteomes" id="UP001139408">
    <property type="component" value="Unassembled WGS sequence"/>
</dbReference>
<organism evidence="1 2">
    <name type="scientific">Shewanella algicola</name>
    <dbReference type="NCBI Taxonomy" id="640633"/>
    <lineage>
        <taxon>Bacteria</taxon>
        <taxon>Pseudomonadati</taxon>
        <taxon>Pseudomonadota</taxon>
        <taxon>Gammaproteobacteria</taxon>
        <taxon>Alteromonadales</taxon>
        <taxon>Shewanellaceae</taxon>
        <taxon>Shewanella</taxon>
    </lineage>
</organism>
<sequence>MKLIVLALGVVGGIYLTLMQPDIAMQILDGFIQFINWLSISLSSLLRGV</sequence>
<evidence type="ECO:0000313" key="1">
    <source>
        <dbReference type="EMBL" id="MCL1107862.1"/>
    </source>
</evidence>
<reference evidence="1" key="1">
    <citation type="submission" date="2022-01" db="EMBL/GenBank/DDBJ databases">
        <title>Whole genome-based taxonomy of the Shewanellaceae.</title>
        <authorList>
            <person name="Martin-Rodriguez A.J."/>
        </authorList>
    </citation>
    <scope>NUCLEOTIDE SEQUENCE</scope>
    <source>
        <strain evidence="1">DSM 23803</strain>
    </source>
</reference>
<name>A0A9X2CFY1_9GAMM</name>
<accession>A0A9X2CFY1</accession>
<protein>
    <submittedName>
        <fullName evidence="1">Uncharacterized protein</fullName>
    </submittedName>
</protein>
<evidence type="ECO:0000313" key="2">
    <source>
        <dbReference type="Proteomes" id="UP001139408"/>
    </source>
</evidence>
<keyword evidence="2" id="KW-1185">Reference proteome</keyword>
<proteinExistence type="predicted"/>